<gene>
    <name evidence="1" type="ORF">SAMN05660443_1103</name>
</gene>
<name>A0A1I1FU60_9GAMM</name>
<dbReference type="EMBL" id="FOLH01000002">
    <property type="protein sequence ID" value="SFC00520.1"/>
    <property type="molecule type" value="Genomic_DNA"/>
</dbReference>
<dbReference type="STRING" id="1122252.SAMN05660443_1103"/>
<evidence type="ECO:0008006" key="3">
    <source>
        <dbReference type="Google" id="ProtNLM"/>
    </source>
</evidence>
<organism evidence="1 2">
    <name type="scientific">Marinospirillum celere</name>
    <dbReference type="NCBI Taxonomy" id="1122252"/>
    <lineage>
        <taxon>Bacteria</taxon>
        <taxon>Pseudomonadati</taxon>
        <taxon>Pseudomonadota</taxon>
        <taxon>Gammaproteobacteria</taxon>
        <taxon>Oceanospirillales</taxon>
        <taxon>Oceanospirillaceae</taxon>
        <taxon>Marinospirillum</taxon>
    </lineage>
</organism>
<evidence type="ECO:0000313" key="1">
    <source>
        <dbReference type="EMBL" id="SFC00520.1"/>
    </source>
</evidence>
<dbReference type="OrthoDB" id="7585928at2"/>
<protein>
    <recommendedName>
        <fullName evidence="3">STAS domain-containing protein</fullName>
    </recommendedName>
</protein>
<evidence type="ECO:0000313" key="2">
    <source>
        <dbReference type="Proteomes" id="UP000199058"/>
    </source>
</evidence>
<sequence>MSYTLESNCLKLEAICGVEEAEEIHEKLLEDPELHLDLSACEHLHAAVFQALLRQPRPIKRAATDSFIKRWLQPQLEKALAEANRD</sequence>
<proteinExistence type="predicted"/>
<dbReference type="AlphaFoldDB" id="A0A1I1FU60"/>
<dbReference type="Proteomes" id="UP000199058">
    <property type="component" value="Unassembled WGS sequence"/>
</dbReference>
<keyword evidence="2" id="KW-1185">Reference proteome</keyword>
<reference evidence="1 2" key="1">
    <citation type="submission" date="2016-10" db="EMBL/GenBank/DDBJ databases">
        <authorList>
            <person name="de Groot N.N."/>
        </authorList>
    </citation>
    <scope>NUCLEOTIDE SEQUENCE [LARGE SCALE GENOMIC DNA]</scope>
    <source>
        <strain evidence="1 2">DSM 18438</strain>
    </source>
</reference>
<dbReference type="RefSeq" id="WP_091960390.1">
    <property type="nucleotide sequence ID" value="NZ_FOLH01000002.1"/>
</dbReference>
<accession>A0A1I1FU60</accession>